<evidence type="ECO:0000313" key="3">
    <source>
        <dbReference type="Proteomes" id="UP001320766"/>
    </source>
</evidence>
<name>A0ABT1JRI0_9ACTN</name>
<dbReference type="EMBL" id="JAMZEC010000001">
    <property type="protein sequence ID" value="MCP2344340.1"/>
    <property type="molecule type" value="Genomic_DNA"/>
</dbReference>
<feature type="region of interest" description="Disordered" evidence="1">
    <location>
        <begin position="381"/>
        <end position="458"/>
    </location>
</feature>
<protein>
    <submittedName>
        <fullName evidence="2">Uncharacterized protein</fullName>
    </submittedName>
</protein>
<evidence type="ECO:0000313" key="2">
    <source>
        <dbReference type="EMBL" id="MCP2344340.1"/>
    </source>
</evidence>
<comment type="caution">
    <text evidence="2">The sequence shown here is derived from an EMBL/GenBank/DDBJ whole genome shotgun (WGS) entry which is preliminary data.</text>
</comment>
<dbReference type="Proteomes" id="UP001320766">
    <property type="component" value="Unassembled WGS sequence"/>
</dbReference>
<accession>A0ABT1JRI0</accession>
<proteinExistence type="predicted"/>
<feature type="region of interest" description="Disordered" evidence="1">
    <location>
        <begin position="313"/>
        <end position="351"/>
    </location>
</feature>
<gene>
    <name evidence="2" type="ORF">HD595_000462</name>
</gene>
<dbReference type="RefSeq" id="WP_253765321.1">
    <property type="nucleotide sequence ID" value="NZ_BAAAVE010000036.1"/>
</dbReference>
<feature type="region of interest" description="Disordered" evidence="1">
    <location>
        <begin position="474"/>
        <end position="499"/>
    </location>
</feature>
<feature type="compositionally biased region" description="Gly residues" evidence="1">
    <location>
        <begin position="419"/>
        <end position="439"/>
    </location>
</feature>
<organism evidence="2 3">
    <name type="scientific">Nonomuraea roseoviolacea subsp. carminata</name>
    <dbReference type="NCBI Taxonomy" id="160689"/>
    <lineage>
        <taxon>Bacteria</taxon>
        <taxon>Bacillati</taxon>
        <taxon>Actinomycetota</taxon>
        <taxon>Actinomycetes</taxon>
        <taxon>Streptosporangiales</taxon>
        <taxon>Streptosporangiaceae</taxon>
        <taxon>Nonomuraea</taxon>
    </lineage>
</organism>
<sequence>MSIEWVNQAIDDLRAWGRARGVEVDADEVRLLCDYASDYLNVNEPGDFTPATFDELLLSIYPRKVITPPESAPQTVAAARSLVDYLQDNGEVSADTAGAMRERIDDIEPRMSEALADESNFGMAKSLFSSIGPESLERSIAIPSGELPDLGEAPCDCPGCSPLPGVRLAAPGELLEALARVPLWAALREDPPEKPYRPLVAGLREHLDTYYDAGPSGNASGDGDGDGDGDGALRLWAGAVAYLVDQDTRGAVTGSAELDDELYDLFDMLYRLRTRVPVAVIADYLHEVVDDGDVDVPATLDRLAWCGLIEMAPDPPGTLPPRGARTGGEATGAASPAGTGTGPGGRPLAPVAGRIGVAVHPGPEASHGAGGRRVLGLQRGTSAHRGSGRPARTGGQPAGSADQPGEGGGRLAGSSGRAAGRGGRSGAGGGQLTGSGGETAGPDGRPGAAGGRSPGISGEAAAFGREAAGIEEEAASGRRVAAGGHDRAPGAQGGAARWSGSAGLTPLAVWALREHYLALGIDAPEAPDLAESDATGLVGGLLDGMPTEMAEDDIARWLSRRTPGEAAAQLLAAASGAPAVARGIAVTIVDRLGAEAEPAVRACLDDDELRPHAIHWLASRGLPAPALTQDELLWVSVDMLALAMPAAQEDPEVFAENMAASGPPAHLIEEMWRVDHPDVVDVLELLGRSIPDGTVAKAARKAAFKARSRAIR</sequence>
<keyword evidence="3" id="KW-1185">Reference proteome</keyword>
<evidence type="ECO:0000256" key="1">
    <source>
        <dbReference type="SAM" id="MobiDB-lite"/>
    </source>
</evidence>
<reference evidence="2 3" key="1">
    <citation type="submission" date="2022-06" db="EMBL/GenBank/DDBJ databases">
        <title>Sequencing the genomes of 1000 actinobacteria strains.</title>
        <authorList>
            <person name="Klenk H.-P."/>
        </authorList>
    </citation>
    <scope>NUCLEOTIDE SEQUENCE [LARGE SCALE GENOMIC DNA]</scope>
    <source>
        <strain evidence="2 3">DSM 44170</strain>
    </source>
</reference>